<evidence type="ECO:0000259" key="1">
    <source>
        <dbReference type="Pfam" id="PF03190"/>
    </source>
</evidence>
<evidence type="ECO:0000313" key="2">
    <source>
        <dbReference type="EMBL" id="CEO87848.1"/>
    </source>
</evidence>
<accession>A0A0B7MHZ1</accession>
<dbReference type="PIRSF" id="PIRSF006402">
    <property type="entry name" value="UCP006402_thioredoxin"/>
    <property type="match status" value="1"/>
</dbReference>
<name>A0A0B7MHZ1_9FIRM</name>
<dbReference type="Pfam" id="PF03190">
    <property type="entry name" value="Thioredox_DsbH"/>
    <property type="match status" value="1"/>
</dbReference>
<dbReference type="Proteomes" id="UP000046155">
    <property type="component" value="Unassembled WGS sequence"/>
</dbReference>
<dbReference type="OrthoDB" id="9762614at2"/>
<dbReference type="RefSeq" id="WP_044664137.1">
    <property type="nucleotide sequence ID" value="NZ_CDRZ01000035.1"/>
</dbReference>
<dbReference type="InterPro" id="IPR004879">
    <property type="entry name" value="Ssp411-like_TRX"/>
</dbReference>
<dbReference type="InterPro" id="IPR024705">
    <property type="entry name" value="Ssp411"/>
</dbReference>
<dbReference type="SUPFAM" id="SSF48208">
    <property type="entry name" value="Six-hairpin glycosidases"/>
    <property type="match status" value="1"/>
</dbReference>
<dbReference type="EMBL" id="CDRZ01000035">
    <property type="protein sequence ID" value="CEO87848.1"/>
    <property type="molecule type" value="Genomic_DNA"/>
</dbReference>
<dbReference type="GO" id="GO:0005975">
    <property type="term" value="P:carbohydrate metabolic process"/>
    <property type="evidence" value="ECO:0007669"/>
    <property type="project" value="InterPro"/>
</dbReference>
<dbReference type="PANTHER" id="PTHR42899:SF1">
    <property type="entry name" value="SPERMATOGENESIS-ASSOCIATED PROTEIN 20"/>
    <property type="match status" value="1"/>
</dbReference>
<protein>
    <recommendedName>
        <fullName evidence="1">Spermatogenesis-associated protein 20-like TRX domain-containing protein</fullName>
    </recommendedName>
</protein>
<reference evidence="3" key="1">
    <citation type="submission" date="2015-01" db="EMBL/GenBank/DDBJ databases">
        <authorList>
            <person name="Manzoor Shahid"/>
            <person name="Zubair Saima"/>
        </authorList>
    </citation>
    <scope>NUCLEOTIDE SEQUENCE [LARGE SCALE GENOMIC DNA]</scope>
    <source>
        <strain evidence="3">Sp3</strain>
    </source>
</reference>
<proteinExistence type="predicted"/>
<evidence type="ECO:0000313" key="3">
    <source>
        <dbReference type="Proteomes" id="UP000046155"/>
    </source>
</evidence>
<sequence>MSPINTRKPNHLIHEKSPYLLQHAHNPVDWYPWGDEAFRKAHEESKPVFVSIGYSTCHWCHVMERESFEDQEVADILNEGFISVKVDREERPDIDSLYMSVCQAMTGSGGWPLTVFLTPDRKPFFAGTYFPKHSRYGRPGLIELLKAIREKWEADSEHLQGLGEEILSDIAEQMGDSSPGEPGPELLHSCYHIMEKTHDSRYGGFGSAPKFPTPHHLLFLLRYWKRFREPRALEMVERTLLSMYCGGMFDHIGFGFSRYSTDREWLVPHFEKMLYDNALLSLAYLEAYQATGKEFYAGVARDVFAYVLREMTSPEGGFYTAEDADSEGVEGKFYVWTPEQVKEVLGEDDGEYFCKLYGISEQGNFEGKSIPNLLDRMLDKGLSRGLDGQDKAGESENYLLNERADALRQRLFSAREERIHPFKDDKILTSWNGLMIAALSRGAWVLGEERYAHAAEKAVEFLLKSLRSEEGRLLARYREGEAAYHAYLDDYAFLAWGLWELYQATFQVKHLEEALRLTKEMCQLFWDTEDGGFYFTAEDGSEELGARGKEIADMALPSGNSVAAWNLLHLAGLTGNGELEDAARGQLHAFGGAVESAPQAYTFYLCALDFSLGPPQEIVVAGEKDDTRTREMLQVLHAAYLPRAIILLNQPGNEGEKLAAISPNAAGKVPLDGIPAVYICENYTCQEPVTDPEELAERVRE</sequence>
<dbReference type="CDD" id="cd02955">
    <property type="entry name" value="SSP411"/>
    <property type="match status" value="1"/>
</dbReference>
<dbReference type="Gene3D" id="1.50.10.10">
    <property type="match status" value="2"/>
</dbReference>
<dbReference type="PANTHER" id="PTHR42899">
    <property type="entry name" value="SPERMATOGENESIS-ASSOCIATED PROTEIN 20"/>
    <property type="match status" value="1"/>
</dbReference>
<keyword evidence="3" id="KW-1185">Reference proteome</keyword>
<dbReference type="InterPro" id="IPR008928">
    <property type="entry name" value="6-hairpin_glycosidase_sf"/>
</dbReference>
<dbReference type="AlphaFoldDB" id="A0A0B7MHZ1"/>
<dbReference type="InterPro" id="IPR012341">
    <property type="entry name" value="6hp_glycosidase-like_sf"/>
</dbReference>
<gene>
    <name evidence="2" type="ORF">SSCH_130014</name>
</gene>
<dbReference type="InterPro" id="IPR036249">
    <property type="entry name" value="Thioredoxin-like_sf"/>
</dbReference>
<dbReference type="Gene3D" id="3.40.30.10">
    <property type="entry name" value="Glutaredoxin"/>
    <property type="match status" value="1"/>
</dbReference>
<dbReference type="SUPFAM" id="SSF52833">
    <property type="entry name" value="Thioredoxin-like"/>
    <property type="match status" value="1"/>
</dbReference>
<organism evidence="2 3">
    <name type="scientific">Syntrophaceticus schinkii</name>
    <dbReference type="NCBI Taxonomy" id="499207"/>
    <lineage>
        <taxon>Bacteria</taxon>
        <taxon>Bacillati</taxon>
        <taxon>Bacillota</taxon>
        <taxon>Clostridia</taxon>
        <taxon>Thermoanaerobacterales</taxon>
        <taxon>Thermoanaerobacterales Family III. Incertae Sedis</taxon>
        <taxon>Syntrophaceticus</taxon>
    </lineage>
</organism>
<feature type="domain" description="Spermatogenesis-associated protein 20-like TRX" evidence="1">
    <location>
        <begin position="10"/>
        <end position="169"/>
    </location>
</feature>